<evidence type="ECO:0000313" key="2">
    <source>
        <dbReference type="EMBL" id="KOS08058.1"/>
    </source>
</evidence>
<dbReference type="EMBL" id="LIYD01000005">
    <property type="protein sequence ID" value="KOS08058.1"/>
    <property type="molecule type" value="Genomic_DNA"/>
</dbReference>
<dbReference type="PATRIC" id="fig|1202724.3.peg.4119"/>
<keyword evidence="1" id="KW-0812">Transmembrane</keyword>
<dbReference type="Proteomes" id="UP000037755">
    <property type="component" value="Unassembled WGS sequence"/>
</dbReference>
<feature type="transmembrane region" description="Helical" evidence="1">
    <location>
        <begin position="46"/>
        <end position="65"/>
    </location>
</feature>
<keyword evidence="1" id="KW-0472">Membrane</keyword>
<gene>
    <name evidence="2" type="ORF">AM493_19890</name>
</gene>
<proteinExistence type="predicted"/>
<evidence type="ECO:0000313" key="3">
    <source>
        <dbReference type="Proteomes" id="UP000037755"/>
    </source>
</evidence>
<accession>A0A0M8MLL7</accession>
<protein>
    <submittedName>
        <fullName evidence="2">Uncharacterized protein</fullName>
    </submittedName>
</protein>
<keyword evidence="3" id="KW-1185">Reference proteome</keyword>
<dbReference type="AlphaFoldDB" id="A0A0M8MLL7"/>
<dbReference type="STRING" id="1202724.AM493_19890"/>
<comment type="caution">
    <text evidence="2">The sequence shown here is derived from an EMBL/GenBank/DDBJ whole genome shotgun (WGS) entry which is preliminary data.</text>
</comment>
<sequence length="155" mass="17534">MNVTGIKNGTLYKVKLNSIRLRNYAGILCLANMVATVLFVALFGPWFFTVSALFVIVLLIIVLRFDVDMNVLLLKDNGVTYLRHNDVPPVIFGYDELIRVELVKGIKTSGCAMFIFKDGTKYKGVLERGDGLDVLLDDFRGFVFERNKTAKVFMR</sequence>
<keyword evidence="1" id="KW-1133">Transmembrane helix</keyword>
<name>A0A0M8MLL7_9FLAO</name>
<organism evidence="2 3">
    <name type="scientific">Flavobacterium akiainvivens</name>
    <dbReference type="NCBI Taxonomy" id="1202724"/>
    <lineage>
        <taxon>Bacteria</taxon>
        <taxon>Pseudomonadati</taxon>
        <taxon>Bacteroidota</taxon>
        <taxon>Flavobacteriia</taxon>
        <taxon>Flavobacteriales</taxon>
        <taxon>Flavobacteriaceae</taxon>
        <taxon>Flavobacterium</taxon>
    </lineage>
</organism>
<feature type="transmembrane region" description="Helical" evidence="1">
    <location>
        <begin position="21"/>
        <end position="40"/>
    </location>
</feature>
<evidence type="ECO:0000256" key="1">
    <source>
        <dbReference type="SAM" id="Phobius"/>
    </source>
</evidence>
<reference evidence="2 3" key="1">
    <citation type="submission" date="2015-08" db="EMBL/GenBank/DDBJ databases">
        <title>Whole genome sequence of Flavobacterium akiainvivens IK-1T, from decaying Wikstroemia oahuensis, an endemic Hawaiian shrub.</title>
        <authorList>
            <person name="Wan X."/>
            <person name="Hou S."/>
            <person name="Saito J."/>
            <person name="Donachie S."/>
        </authorList>
    </citation>
    <scope>NUCLEOTIDE SEQUENCE [LARGE SCALE GENOMIC DNA]</scope>
    <source>
        <strain evidence="2 3">IK-1</strain>
    </source>
</reference>